<evidence type="ECO:0000313" key="2">
    <source>
        <dbReference type="Proteomes" id="UP001590951"/>
    </source>
</evidence>
<dbReference type="Proteomes" id="UP001590951">
    <property type="component" value="Unassembled WGS sequence"/>
</dbReference>
<name>A0ABR4B1W5_9LECA</name>
<gene>
    <name evidence="1" type="ORF">ABVK25_008782</name>
</gene>
<reference evidence="1 2" key="1">
    <citation type="submission" date="2024-09" db="EMBL/GenBank/DDBJ databases">
        <title>Rethinking Asexuality: The Enigmatic Case of Functional Sexual Genes in Lepraria (Stereocaulaceae).</title>
        <authorList>
            <person name="Doellman M."/>
            <person name="Sun Y."/>
            <person name="Barcenas-Pena A."/>
            <person name="Lumbsch H.T."/>
            <person name="Grewe F."/>
        </authorList>
    </citation>
    <scope>NUCLEOTIDE SEQUENCE [LARGE SCALE GENOMIC DNA]</scope>
    <source>
        <strain evidence="1 2">Grewe 0041</strain>
    </source>
</reference>
<dbReference type="EMBL" id="JBHFEH010000041">
    <property type="protein sequence ID" value="KAL2050884.1"/>
    <property type="molecule type" value="Genomic_DNA"/>
</dbReference>
<accession>A0ABR4B1W5</accession>
<comment type="caution">
    <text evidence="1">The sequence shown here is derived from an EMBL/GenBank/DDBJ whole genome shotgun (WGS) entry which is preliminary data.</text>
</comment>
<sequence length="105" mass="11482">MKTPSDRDLALMKGVLKSLTGDIDDLVNFENVAKKYGYKDKSNARTCFRCLIQKISGAEGAGAMTKSTLTKRGFVAANDDEVEDGEVAAPKTAKRQIIAKEERQL</sequence>
<proteinExistence type="predicted"/>
<keyword evidence="2" id="KW-1185">Reference proteome</keyword>
<organism evidence="1 2">
    <name type="scientific">Lepraria finkii</name>
    <dbReference type="NCBI Taxonomy" id="1340010"/>
    <lineage>
        <taxon>Eukaryota</taxon>
        <taxon>Fungi</taxon>
        <taxon>Dikarya</taxon>
        <taxon>Ascomycota</taxon>
        <taxon>Pezizomycotina</taxon>
        <taxon>Lecanoromycetes</taxon>
        <taxon>OSLEUM clade</taxon>
        <taxon>Lecanoromycetidae</taxon>
        <taxon>Lecanorales</taxon>
        <taxon>Lecanorineae</taxon>
        <taxon>Stereocaulaceae</taxon>
        <taxon>Lepraria</taxon>
    </lineage>
</organism>
<protein>
    <submittedName>
        <fullName evidence="1">Uncharacterized protein</fullName>
    </submittedName>
</protein>
<evidence type="ECO:0000313" key="1">
    <source>
        <dbReference type="EMBL" id="KAL2050884.1"/>
    </source>
</evidence>